<dbReference type="EMBL" id="DXGG01000200">
    <property type="protein sequence ID" value="HIW87883.1"/>
    <property type="molecule type" value="Genomic_DNA"/>
</dbReference>
<evidence type="ECO:0000256" key="1">
    <source>
        <dbReference type="ARBA" id="ARBA00022801"/>
    </source>
</evidence>
<evidence type="ECO:0000259" key="3">
    <source>
        <dbReference type="Pfam" id="PF18962"/>
    </source>
</evidence>
<dbReference type="NCBIfam" id="TIGR04183">
    <property type="entry name" value="Por_Secre_tail"/>
    <property type="match status" value="1"/>
</dbReference>
<dbReference type="Pfam" id="PF18962">
    <property type="entry name" value="Por_Secre_tail"/>
    <property type="match status" value="1"/>
</dbReference>
<evidence type="ECO:0000313" key="4">
    <source>
        <dbReference type="EMBL" id="HIW87883.1"/>
    </source>
</evidence>
<name>A0A9D1UHT1_9BACT</name>
<feature type="non-terminal residue" evidence="4">
    <location>
        <position position="1"/>
    </location>
</feature>
<comment type="caution">
    <text evidence="4">The sequence shown here is derived from an EMBL/GenBank/DDBJ whole genome shotgun (WGS) entry which is preliminary data.</text>
</comment>
<evidence type="ECO:0000259" key="2">
    <source>
        <dbReference type="Pfam" id="PF10365"/>
    </source>
</evidence>
<reference evidence="4" key="1">
    <citation type="journal article" date="2021" name="PeerJ">
        <title>Extensive microbial diversity within the chicken gut microbiome revealed by metagenomics and culture.</title>
        <authorList>
            <person name="Gilroy R."/>
            <person name="Ravi A."/>
            <person name="Getino M."/>
            <person name="Pursley I."/>
            <person name="Horton D.L."/>
            <person name="Alikhan N.F."/>
            <person name="Baker D."/>
            <person name="Gharbi K."/>
            <person name="Hall N."/>
            <person name="Watson M."/>
            <person name="Adriaenssens E.M."/>
            <person name="Foster-Nyarko E."/>
            <person name="Jarju S."/>
            <person name="Secka A."/>
            <person name="Antonio M."/>
            <person name="Oren A."/>
            <person name="Chaudhuri R.R."/>
            <person name="La Ragione R."/>
            <person name="Hildebrand F."/>
            <person name="Pallen M.J."/>
        </authorList>
    </citation>
    <scope>NUCLEOTIDE SEQUENCE</scope>
    <source>
        <strain evidence="4">Gambia16-930</strain>
    </source>
</reference>
<gene>
    <name evidence="4" type="ORF">IAC47_06380</name>
</gene>
<sequence length="228" mass="25215">QVFQTKSSDCSITLSVPEEVWGDGTGYQLLMDADHNTFGGIIPSEGPLANSDLTEDVYGQFEYTIPEETEFFLNTDMILVEGDLTITIPAGIYDYCITNPTPNDAYWIAGGDDARGDDIEFAAGNHYVFTVEYLASTYGDNVTMERDLTGLERVQSVDFKLYPNPANKYVILQAKGVSEDITISDVQGRVLERIAQRGDVEMNIDLSAYAQGIYFLKIGNITSKLIVQ</sequence>
<dbReference type="Pfam" id="PF10365">
    <property type="entry name" value="DUF2436"/>
    <property type="match status" value="1"/>
</dbReference>
<dbReference type="InterPro" id="IPR018832">
    <property type="entry name" value="Pept_C25_gingipain_C"/>
</dbReference>
<dbReference type="GO" id="GO:0016787">
    <property type="term" value="F:hydrolase activity"/>
    <property type="evidence" value="ECO:0007669"/>
    <property type="project" value="UniProtKB-KW"/>
</dbReference>
<proteinExistence type="predicted"/>
<keyword evidence="1" id="KW-0378">Hydrolase</keyword>
<reference evidence="4" key="2">
    <citation type="submission" date="2021-04" db="EMBL/GenBank/DDBJ databases">
        <authorList>
            <person name="Gilroy R."/>
        </authorList>
    </citation>
    <scope>NUCLEOTIDE SEQUENCE</scope>
    <source>
        <strain evidence="4">Gambia16-930</strain>
    </source>
</reference>
<feature type="domain" description="Secretion system C-terminal sorting" evidence="3">
    <location>
        <begin position="161"/>
        <end position="226"/>
    </location>
</feature>
<accession>A0A9D1UHT1</accession>
<dbReference type="Proteomes" id="UP000824267">
    <property type="component" value="Unassembled WGS sequence"/>
</dbReference>
<dbReference type="AlphaFoldDB" id="A0A9D1UHT1"/>
<feature type="domain" description="Peptidase C25 gingipain C-terminal" evidence="2">
    <location>
        <begin position="7"/>
        <end position="139"/>
    </location>
</feature>
<dbReference type="InterPro" id="IPR026444">
    <property type="entry name" value="Secre_tail"/>
</dbReference>
<evidence type="ECO:0000313" key="5">
    <source>
        <dbReference type="Proteomes" id="UP000824267"/>
    </source>
</evidence>
<organism evidence="4 5">
    <name type="scientific">Candidatus Onthomorpha intestinigallinarum</name>
    <dbReference type="NCBI Taxonomy" id="2840880"/>
    <lineage>
        <taxon>Bacteria</taxon>
        <taxon>Pseudomonadati</taxon>
        <taxon>Bacteroidota</taxon>
        <taxon>Bacteroidia</taxon>
        <taxon>Bacteroidales</taxon>
        <taxon>Candidatus Onthomorpha</taxon>
    </lineage>
</organism>
<protein>
    <submittedName>
        <fullName evidence="4">DUF2436 domain-containing protein</fullName>
    </submittedName>
</protein>